<dbReference type="Proteomes" id="UP000288805">
    <property type="component" value="Unassembled WGS sequence"/>
</dbReference>
<dbReference type="SUPFAM" id="SSF101148">
    <property type="entry name" value="Plant invertase/pectin methylesterase inhibitor"/>
    <property type="match status" value="1"/>
</dbReference>
<evidence type="ECO:0000256" key="1">
    <source>
        <dbReference type="ARBA" id="ARBA00022729"/>
    </source>
</evidence>
<dbReference type="NCBIfam" id="TIGR01614">
    <property type="entry name" value="PME_inhib"/>
    <property type="match status" value="1"/>
</dbReference>
<comment type="caution">
    <text evidence="6">The sequence shown here is derived from an EMBL/GenBank/DDBJ whole genome shotgun (WGS) entry which is preliminary data.</text>
</comment>
<evidence type="ECO:0000259" key="5">
    <source>
        <dbReference type="SMART" id="SM00856"/>
    </source>
</evidence>
<dbReference type="PANTHER" id="PTHR35357:SF8">
    <property type="entry name" value="OS01G0111000 PROTEIN"/>
    <property type="match status" value="1"/>
</dbReference>
<dbReference type="PANTHER" id="PTHR35357">
    <property type="entry name" value="OS02G0537100 PROTEIN"/>
    <property type="match status" value="1"/>
</dbReference>
<dbReference type="Gene3D" id="1.20.140.40">
    <property type="entry name" value="Invertase/pectin methylesterase inhibitor family protein"/>
    <property type="match status" value="1"/>
</dbReference>
<dbReference type="AlphaFoldDB" id="A0A438DBD4"/>
<evidence type="ECO:0000313" key="6">
    <source>
        <dbReference type="EMBL" id="RVW32759.1"/>
    </source>
</evidence>
<evidence type="ECO:0000256" key="4">
    <source>
        <dbReference type="ARBA" id="ARBA00038471"/>
    </source>
</evidence>
<evidence type="ECO:0000313" key="7">
    <source>
        <dbReference type="Proteomes" id="UP000288805"/>
    </source>
</evidence>
<dbReference type="Pfam" id="PF04043">
    <property type="entry name" value="PMEI"/>
    <property type="match status" value="1"/>
</dbReference>
<dbReference type="CDD" id="cd14859">
    <property type="entry name" value="PMEI_like"/>
    <property type="match status" value="1"/>
</dbReference>
<comment type="similarity">
    <text evidence="4">Belongs to the PMEI family.</text>
</comment>
<evidence type="ECO:0000256" key="2">
    <source>
        <dbReference type="ARBA" id="ARBA00023157"/>
    </source>
</evidence>
<sequence length="250" mass="27772">MASCWYIESYAPPFQNPNSMIPVQDHEVLQIDPEPNLDSVFGQEPRMCQTVPYAQPATCQTKPNVSIEGSNQKQLIPQINSDHVNLFHPQLVLVSGDYDLIQKTCRSTKYYDLCISSLKSDPNSPNADTKGLAMIMVGIGEANATAISSYLSSQLVGSANDSSMKKILKECVNRYNYSSDALQASLQALTMEAYDYAYVHVIAAADYPNACRNSFKRCPRLPYPPELGPREDVLKHLCDVVLGIIDLLDW</sequence>
<name>A0A438DBD4_VITVI</name>
<feature type="domain" description="Pectinesterase inhibitor" evidence="5">
    <location>
        <begin position="96"/>
        <end position="244"/>
    </location>
</feature>
<keyword evidence="1" id="KW-0732">Signal</keyword>
<dbReference type="InterPro" id="IPR035513">
    <property type="entry name" value="Invertase/methylesterase_inhib"/>
</dbReference>
<organism evidence="6 7">
    <name type="scientific">Vitis vinifera</name>
    <name type="common">Grape</name>
    <dbReference type="NCBI Taxonomy" id="29760"/>
    <lineage>
        <taxon>Eukaryota</taxon>
        <taxon>Viridiplantae</taxon>
        <taxon>Streptophyta</taxon>
        <taxon>Embryophyta</taxon>
        <taxon>Tracheophyta</taxon>
        <taxon>Spermatophyta</taxon>
        <taxon>Magnoliopsida</taxon>
        <taxon>eudicotyledons</taxon>
        <taxon>Gunneridae</taxon>
        <taxon>Pentapetalae</taxon>
        <taxon>rosids</taxon>
        <taxon>Vitales</taxon>
        <taxon>Vitaceae</taxon>
        <taxon>Viteae</taxon>
        <taxon>Vitis</taxon>
    </lineage>
</organism>
<dbReference type="EMBL" id="QGNW01001708">
    <property type="protein sequence ID" value="RVW32759.1"/>
    <property type="molecule type" value="Genomic_DNA"/>
</dbReference>
<protein>
    <submittedName>
        <fullName evidence="6">Cell wall / vacuolar inhibitor of fructosidase 2</fullName>
    </submittedName>
</protein>
<keyword evidence="3" id="KW-0325">Glycoprotein</keyword>
<gene>
    <name evidence="6" type="primary">C</name>
    <name evidence="6" type="synonym">VIF2_0</name>
    <name evidence="6" type="ORF">CK203_086356</name>
</gene>
<dbReference type="FunFam" id="1.20.140.40:FF:000011">
    <property type="entry name" value="Cell wall / vacuolar inhibitor of fructosidase 2"/>
    <property type="match status" value="1"/>
</dbReference>
<dbReference type="InterPro" id="IPR006501">
    <property type="entry name" value="Pectinesterase_inhib_dom"/>
</dbReference>
<proteinExistence type="inferred from homology"/>
<evidence type="ECO:0000256" key="3">
    <source>
        <dbReference type="ARBA" id="ARBA00023180"/>
    </source>
</evidence>
<keyword evidence="2" id="KW-1015">Disulfide bond</keyword>
<reference evidence="6 7" key="1">
    <citation type="journal article" date="2018" name="PLoS Genet.">
        <title>Population sequencing reveals clonal diversity and ancestral inbreeding in the grapevine cultivar Chardonnay.</title>
        <authorList>
            <person name="Roach M.J."/>
            <person name="Johnson D.L."/>
            <person name="Bohlmann J."/>
            <person name="van Vuuren H.J."/>
            <person name="Jones S.J."/>
            <person name="Pretorius I.S."/>
            <person name="Schmidt S.A."/>
            <person name="Borneman A.R."/>
        </authorList>
    </citation>
    <scope>NUCLEOTIDE SEQUENCE [LARGE SCALE GENOMIC DNA]</scope>
    <source>
        <strain evidence="7">cv. Chardonnay</strain>
        <tissue evidence="6">Leaf</tissue>
    </source>
</reference>
<dbReference type="SMART" id="SM00856">
    <property type="entry name" value="PMEI"/>
    <property type="match status" value="1"/>
</dbReference>
<dbReference type="GO" id="GO:0004857">
    <property type="term" value="F:enzyme inhibitor activity"/>
    <property type="evidence" value="ECO:0007669"/>
    <property type="project" value="InterPro"/>
</dbReference>
<accession>A0A438DBD4</accession>